<organism evidence="1 2">
    <name type="scientific">Micromonospora cathayae</name>
    <dbReference type="NCBI Taxonomy" id="3028804"/>
    <lineage>
        <taxon>Bacteria</taxon>
        <taxon>Bacillati</taxon>
        <taxon>Actinomycetota</taxon>
        <taxon>Actinomycetes</taxon>
        <taxon>Micromonosporales</taxon>
        <taxon>Micromonosporaceae</taxon>
        <taxon>Micromonospora</taxon>
    </lineage>
</organism>
<evidence type="ECO:0008006" key="3">
    <source>
        <dbReference type="Google" id="ProtNLM"/>
    </source>
</evidence>
<dbReference type="RefSeq" id="WP_275029858.1">
    <property type="nucleotide sequence ID" value="NZ_CP118615.1"/>
</dbReference>
<evidence type="ECO:0000313" key="2">
    <source>
        <dbReference type="Proteomes" id="UP001219605"/>
    </source>
</evidence>
<proteinExistence type="predicted"/>
<accession>A0ABY7ZKG3</accession>
<evidence type="ECO:0000313" key="1">
    <source>
        <dbReference type="EMBL" id="WDZ83372.1"/>
    </source>
</evidence>
<dbReference type="EMBL" id="CP118615">
    <property type="protein sequence ID" value="WDZ83372.1"/>
    <property type="molecule type" value="Genomic_DNA"/>
</dbReference>
<name>A0ABY7ZKG3_9ACTN</name>
<reference evidence="1 2" key="1">
    <citation type="submission" date="2023-02" db="EMBL/GenBank/DDBJ databases">
        <authorList>
            <person name="Mo P."/>
        </authorList>
    </citation>
    <scope>NUCLEOTIDE SEQUENCE [LARGE SCALE GENOMIC DNA]</scope>
    <source>
        <strain evidence="1 2">HUAS 3</strain>
    </source>
</reference>
<protein>
    <recommendedName>
        <fullName evidence="3">Homeodomain-like domain-containing protein</fullName>
    </recommendedName>
</protein>
<sequence length="162" mass="17671">MWAEITGLTEVRAARARLDERELELIDRARHGGATWGQVAEALGLSSRQAAEQRRQRLASARRARTRAADHTWSPRIVALRAAVADLHRWIAADRRWAGRFPRAELVRDTVTIALDAPAGALYALAAHLAADLVEVDPARLPAPVRAAATALRGHTVNATLT</sequence>
<keyword evidence="2" id="KW-1185">Reference proteome</keyword>
<gene>
    <name evidence="1" type="ORF">PVK37_23325</name>
</gene>
<dbReference type="Proteomes" id="UP001219605">
    <property type="component" value="Chromosome"/>
</dbReference>